<dbReference type="EMBL" id="JACYTQ010000001">
    <property type="protein sequence ID" value="MBD8487844.1"/>
    <property type="molecule type" value="Genomic_DNA"/>
</dbReference>
<feature type="transmembrane region" description="Helical" evidence="9">
    <location>
        <begin position="461"/>
        <end position="480"/>
    </location>
</feature>
<dbReference type="Pfam" id="PF00512">
    <property type="entry name" value="HisKA"/>
    <property type="match status" value="1"/>
</dbReference>
<dbReference type="InterPro" id="IPR004358">
    <property type="entry name" value="Sig_transdc_His_kin-like_C"/>
</dbReference>
<keyword evidence="9" id="KW-1133">Transmembrane helix</keyword>
<dbReference type="InterPro" id="IPR003661">
    <property type="entry name" value="HisK_dim/P_dom"/>
</dbReference>
<evidence type="ECO:0000313" key="11">
    <source>
        <dbReference type="EMBL" id="MBD8487844.1"/>
    </source>
</evidence>
<feature type="transmembrane region" description="Helical" evidence="9">
    <location>
        <begin position="370"/>
        <end position="399"/>
    </location>
</feature>
<comment type="catalytic activity">
    <reaction evidence="1">
        <text>ATP + protein L-histidine = ADP + protein N-phospho-L-histidine.</text>
        <dbReference type="EC" id="2.7.13.3"/>
    </reaction>
</comment>
<dbReference type="GO" id="GO:0016301">
    <property type="term" value="F:kinase activity"/>
    <property type="evidence" value="ECO:0007669"/>
    <property type="project" value="UniProtKB-KW"/>
</dbReference>
<evidence type="ECO:0000256" key="4">
    <source>
        <dbReference type="ARBA" id="ARBA00022679"/>
    </source>
</evidence>
<feature type="transmembrane region" description="Helical" evidence="9">
    <location>
        <begin position="428"/>
        <end position="449"/>
    </location>
</feature>
<feature type="transmembrane region" description="Helical" evidence="9">
    <location>
        <begin position="213"/>
        <end position="233"/>
    </location>
</feature>
<keyword evidence="7" id="KW-0067">ATP-binding</keyword>
<feature type="domain" description="Histidine kinase" evidence="10">
    <location>
        <begin position="1026"/>
        <end position="1238"/>
    </location>
</feature>
<name>A0ABR9AG54_9BACT</name>
<feature type="transmembrane region" description="Helical" evidence="9">
    <location>
        <begin position="245"/>
        <end position="264"/>
    </location>
</feature>
<evidence type="ECO:0000256" key="8">
    <source>
        <dbReference type="ARBA" id="ARBA00023012"/>
    </source>
</evidence>
<dbReference type="Proteomes" id="UP000647133">
    <property type="component" value="Unassembled WGS sequence"/>
</dbReference>
<dbReference type="Gene3D" id="1.10.287.130">
    <property type="match status" value="1"/>
</dbReference>
<dbReference type="CDD" id="cd00082">
    <property type="entry name" value="HisKA"/>
    <property type="match status" value="1"/>
</dbReference>
<evidence type="ECO:0000256" key="6">
    <source>
        <dbReference type="ARBA" id="ARBA00022777"/>
    </source>
</evidence>
<dbReference type="SUPFAM" id="SSF55874">
    <property type="entry name" value="ATPase domain of HSP90 chaperone/DNA topoisomerase II/histidine kinase"/>
    <property type="match status" value="1"/>
</dbReference>
<dbReference type="PANTHER" id="PTHR43065:SF10">
    <property type="entry name" value="PEROXIDE STRESS-ACTIVATED HISTIDINE KINASE MAK3"/>
    <property type="match status" value="1"/>
</dbReference>
<keyword evidence="3" id="KW-0597">Phosphoprotein</keyword>
<dbReference type="PANTHER" id="PTHR43065">
    <property type="entry name" value="SENSOR HISTIDINE KINASE"/>
    <property type="match status" value="1"/>
</dbReference>
<evidence type="ECO:0000259" key="10">
    <source>
        <dbReference type="PROSITE" id="PS50109"/>
    </source>
</evidence>
<feature type="transmembrane region" description="Helical" evidence="9">
    <location>
        <begin position="767"/>
        <end position="788"/>
    </location>
</feature>
<keyword evidence="4" id="KW-0808">Transferase</keyword>
<dbReference type="EC" id="2.7.13.3" evidence="2"/>
<dbReference type="SUPFAM" id="SSF47384">
    <property type="entry name" value="Homodimeric domain of signal transducing histidine kinase"/>
    <property type="match status" value="1"/>
</dbReference>
<evidence type="ECO:0000256" key="5">
    <source>
        <dbReference type="ARBA" id="ARBA00022741"/>
    </source>
</evidence>
<protein>
    <recommendedName>
        <fullName evidence="2">histidine kinase</fullName>
        <ecNumber evidence="2">2.7.13.3</ecNumber>
    </recommendedName>
</protein>
<proteinExistence type="predicted"/>
<keyword evidence="12" id="KW-1185">Reference proteome</keyword>
<dbReference type="Gene3D" id="3.30.565.10">
    <property type="entry name" value="Histidine kinase-like ATPase, C-terminal domain"/>
    <property type="match status" value="1"/>
</dbReference>
<evidence type="ECO:0000256" key="9">
    <source>
        <dbReference type="SAM" id="Phobius"/>
    </source>
</evidence>
<evidence type="ECO:0000256" key="3">
    <source>
        <dbReference type="ARBA" id="ARBA00022553"/>
    </source>
</evidence>
<feature type="transmembrane region" description="Helical" evidence="9">
    <location>
        <begin position="732"/>
        <end position="755"/>
    </location>
</feature>
<dbReference type="SMART" id="SM00388">
    <property type="entry name" value="HisKA"/>
    <property type="match status" value="1"/>
</dbReference>
<feature type="transmembrane region" description="Helical" evidence="9">
    <location>
        <begin position="291"/>
        <end position="309"/>
    </location>
</feature>
<feature type="transmembrane region" description="Helical" evidence="9">
    <location>
        <begin position="329"/>
        <end position="350"/>
    </location>
</feature>
<dbReference type="InterPro" id="IPR003594">
    <property type="entry name" value="HATPase_dom"/>
</dbReference>
<dbReference type="Pfam" id="PF02518">
    <property type="entry name" value="HATPase_c"/>
    <property type="match status" value="1"/>
</dbReference>
<evidence type="ECO:0000256" key="2">
    <source>
        <dbReference type="ARBA" id="ARBA00012438"/>
    </source>
</evidence>
<feature type="transmembrane region" description="Helical" evidence="9">
    <location>
        <begin position="7"/>
        <end position="25"/>
    </location>
</feature>
<comment type="caution">
    <text evidence="11">The sequence shown here is derived from an EMBL/GenBank/DDBJ whole genome shotgun (WGS) entry which is preliminary data.</text>
</comment>
<evidence type="ECO:0000256" key="7">
    <source>
        <dbReference type="ARBA" id="ARBA00022840"/>
    </source>
</evidence>
<dbReference type="SMART" id="SM00387">
    <property type="entry name" value="HATPase_c"/>
    <property type="match status" value="1"/>
</dbReference>
<dbReference type="PROSITE" id="PS50109">
    <property type="entry name" value="HIS_KIN"/>
    <property type="match status" value="1"/>
</dbReference>
<feature type="transmembrane region" description="Helical" evidence="9">
    <location>
        <begin position="929"/>
        <end position="955"/>
    </location>
</feature>
<evidence type="ECO:0000256" key="1">
    <source>
        <dbReference type="ARBA" id="ARBA00000085"/>
    </source>
</evidence>
<keyword evidence="9" id="KW-0472">Membrane</keyword>
<dbReference type="Gene3D" id="6.10.340.10">
    <property type="match status" value="1"/>
</dbReference>
<dbReference type="InterPro" id="IPR036890">
    <property type="entry name" value="HATPase_C_sf"/>
</dbReference>
<dbReference type="InterPro" id="IPR005467">
    <property type="entry name" value="His_kinase_dom"/>
</dbReference>
<reference evidence="11 12" key="1">
    <citation type="submission" date="2020-09" db="EMBL/GenBank/DDBJ databases">
        <title>Echinicola sp. CAU 1574 isolated from sand of Sido Beach.</title>
        <authorList>
            <person name="Kim W."/>
        </authorList>
    </citation>
    <scope>NUCLEOTIDE SEQUENCE [LARGE SCALE GENOMIC DNA]</scope>
    <source>
        <strain evidence="11 12">CAU 1574</strain>
    </source>
</reference>
<dbReference type="PRINTS" id="PR00344">
    <property type="entry name" value="BCTRLSENSOR"/>
</dbReference>
<keyword evidence="8" id="KW-0902">Two-component regulatory system</keyword>
<keyword evidence="5" id="KW-0547">Nucleotide-binding</keyword>
<gene>
    <name evidence="11" type="ORF">IFO69_03680</name>
</gene>
<keyword evidence="6 11" id="KW-0418">Kinase</keyword>
<dbReference type="InterPro" id="IPR036097">
    <property type="entry name" value="HisK_dim/P_sf"/>
</dbReference>
<sequence length="1245" mass="143437">MLKKRRLIIIFIIILMAAVLALNFFSGRSNSNLDELAIQQIETKIRDVAKEFDDDYIQLLMNNRPDKQVSFSTLNFDFKHPFYLYSDEGKLLYWSDNSMIPDFKDFRTGVNYRSYQLIDNQKGTYFSRVRTIPRNGQKYVMVQVYSLYDKVEIDNEYLHAGYNDNVFGNDRFILASDPISDYKQIQGKDGIYYFSISLRSGYKPVGHGSNTTLLLFFFSLTGLVFILGGDFVMKLWKRGRRKLGLLYALFILVSVRAMMLVFHFPQDYFEVPLFDPSYYASSMLNPSLGDLLLNVMASVIILAMIISLLGRREVIVVFAKVRKRYYEWFFYLLAYSLSTVFLFLFFKLFTNISNNSQWNLNILDVPTFDYFKAISIIILFLGGAAYLLFTIMSINLVFYQARAKRAYALKILILFSIPFLAVSAYFDFIYLVVFLAHFILLVAIITFELYDNVLKLQLNTFLTFFFGCLMGAVITGAASYQDFRKREIHSKEKVAEQVIMENDAMAEFLLRDVIDRLKEDLFIKNKMVDPSRSKEPIEQKIRKIYISNYFDQYDLKVMIFNVKGENVLNRESEAVLDDYRFRYMNSDYAISAVPGLYFVKGNEGIEGNKFYTFVPMFKNGDFIGTILLELIQRRIQSNSVFPKLLMDKKYMDDIQSESFDYAVFRDNILQFSVGAFNYRSPVVVGLLENDNLYTTGVFRNGYHHFGVRNQSKTILVSSPIYPYNYILADVSFFFVSYIACTLFFIMAYALITGVGKVQFNYATKLQFYLNFAFFVPMLVISAISIGLLSKSYLEDLHRQYFEKAGIIRDNLAQYMEDENQGTMNLDDFLAEVYRLASTTATDINVYLPSGMLMATNQPNIFEKKVLTKYLNPEAYAEVLEAQNNRIILEEQVGELKYKTVYLALRDVERQNISGIIAIPFFESEEDLNVLIVDVFSTIINIFVAIFIVFLIVSFFMSKTLTDPFKLLTQKLKTTNLEDNEPMFWPIKDEIGLLVKEYNNMLFKLEASRKVLALNEKESAWREMAKQVAHEIKNPLTPMKLTLQHMLRLQAAGRLDDPEKLKKPINNMIHQVDTLSDIATSFSTFAKMPLPKNELMDFEVVVTKAVELFNNNETAEVNFYDQVNANLKVMGDDKLFGRVISNLIINGIQAVEEDKKAVIDVVLTAENGWTRLEVKDNGRGIPEEFREKIFIPNFSTKSEGSGLGLAIAKRGVETAGGNIWFETELDKGTSFFLAFPLANVPSHSSS</sequence>
<dbReference type="CDD" id="cd00075">
    <property type="entry name" value="HATPase"/>
    <property type="match status" value="1"/>
</dbReference>
<evidence type="ECO:0000313" key="12">
    <source>
        <dbReference type="Proteomes" id="UP000647133"/>
    </source>
</evidence>
<organism evidence="11 12">
    <name type="scientific">Echinicola arenosa</name>
    <dbReference type="NCBI Taxonomy" id="2774144"/>
    <lineage>
        <taxon>Bacteria</taxon>
        <taxon>Pseudomonadati</taxon>
        <taxon>Bacteroidota</taxon>
        <taxon>Cytophagia</taxon>
        <taxon>Cytophagales</taxon>
        <taxon>Cyclobacteriaceae</taxon>
        <taxon>Echinicola</taxon>
    </lineage>
</organism>
<accession>A0ABR9AG54</accession>
<keyword evidence="9" id="KW-0812">Transmembrane</keyword>